<evidence type="ECO:0000313" key="2">
    <source>
        <dbReference type="EMBL" id="KAK3269075.1"/>
    </source>
</evidence>
<evidence type="ECO:0000313" key="3">
    <source>
        <dbReference type="Proteomes" id="UP001190700"/>
    </source>
</evidence>
<dbReference type="AlphaFoldDB" id="A0AAE0L294"/>
<keyword evidence="3" id="KW-1185">Reference proteome</keyword>
<protein>
    <submittedName>
        <fullName evidence="2">Uncharacterized protein</fullName>
    </submittedName>
</protein>
<gene>
    <name evidence="2" type="ORF">CYMTET_22459</name>
</gene>
<feature type="compositionally biased region" description="Basic and acidic residues" evidence="1">
    <location>
        <begin position="13"/>
        <end position="22"/>
    </location>
</feature>
<feature type="region of interest" description="Disordered" evidence="1">
    <location>
        <begin position="1"/>
        <end position="25"/>
    </location>
</feature>
<proteinExistence type="predicted"/>
<sequence>MQTVERIYPNSTDSRRDSDDGSKAPVLLTGETRTGQCSWCFAHTTHSKTEQKAKAFLSLARPVFQCEACNRPTAGCRFPACGAFARGLGTLGDEKEKFEELCYVHRGILKNWNDWGVCTLLPPRLAPCLAPWGVHALLPPCADVLELRPHARPLC</sequence>
<dbReference type="Proteomes" id="UP001190700">
    <property type="component" value="Unassembled WGS sequence"/>
</dbReference>
<accession>A0AAE0L294</accession>
<reference evidence="2 3" key="1">
    <citation type="journal article" date="2015" name="Genome Biol. Evol.">
        <title>Comparative Genomics of a Bacterivorous Green Alga Reveals Evolutionary Causalities and Consequences of Phago-Mixotrophic Mode of Nutrition.</title>
        <authorList>
            <person name="Burns J.A."/>
            <person name="Paasch A."/>
            <person name="Narechania A."/>
            <person name="Kim E."/>
        </authorList>
    </citation>
    <scope>NUCLEOTIDE SEQUENCE [LARGE SCALE GENOMIC DNA]</scope>
    <source>
        <strain evidence="2 3">PLY_AMNH</strain>
    </source>
</reference>
<evidence type="ECO:0000256" key="1">
    <source>
        <dbReference type="SAM" id="MobiDB-lite"/>
    </source>
</evidence>
<dbReference type="EMBL" id="LGRX02011306">
    <property type="protein sequence ID" value="KAK3269075.1"/>
    <property type="molecule type" value="Genomic_DNA"/>
</dbReference>
<name>A0AAE0L294_9CHLO</name>
<comment type="caution">
    <text evidence="2">The sequence shown here is derived from an EMBL/GenBank/DDBJ whole genome shotgun (WGS) entry which is preliminary data.</text>
</comment>
<organism evidence="2 3">
    <name type="scientific">Cymbomonas tetramitiformis</name>
    <dbReference type="NCBI Taxonomy" id="36881"/>
    <lineage>
        <taxon>Eukaryota</taxon>
        <taxon>Viridiplantae</taxon>
        <taxon>Chlorophyta</taxon>
        <taxon>Pyramimonadophyceae</taxon>
        <taxon>Pyramimonadales</taxon>
        <taxon>Pyramimonadaceae</taxon>
        <taxon>Cymbomonas</taxon>
    </lineage>
</organism>